<evidence type="ECO:0000256" key="1">
    <source>
        <dbReference type="SAM" id="SignalP"/>
    </source>
</evidence>
<name>A0A0G9MUP3_9SPHN</name>
<organism evidence="2 3">
    <name type="scientific">Aurantiacibacter luteus</name>
    <dbReference type="NCBI Taxonomy" id="1581420"/>
    <lineage>
        <taxon>Bacteria</taxon>
        <taxon>Pseudomonadati</taxon>
        <taxon>Pseudomonadota</taxon>
        <taxon>Alphaproteobacteria</taxon>
        <taxon>Sphingomonadales</taxon>
        <taxon>Erythrobacteraceae</taxon>
        <taxon>Aurantiacibacter</taxon>
    </lineage>
</organism>
<comment type="caution">
    <text evidence="2">The sequence shown here is derived from an EMBL/GenBank/DDBJ whole genome shotgun (WGS) entry which is preliminary data.</text>
</comment>
<dbReference type="EMBL" id="LBHB01000002">
    <property type="protein sequence ID" value="KLE34452.1"/>
    <property type="molecule type" value="Genomic_DNA"/>
</dbReference>
<dbReference type="Proteomes" id="UP000053464">
    <property type="component" value="Unassembled WGS sequence"/>
</dbReference>
<dbReference type="PATRIC" id="fig|1581420.6.peg.1955"/>
<feature type="signal peptide" evidence="1">
    <location>
        <begin position="1"/>
        <end position="22"/>
    </location>
</feature>
<gene>
    <name evidence="2" type="ORF">AAW00_09530</name>
</gene>
<evidence type="ECO:0000313" key="2">
    <source>
        <dbReference type="EMBL" id="KLE34452.1"/>
    </source>
</evidence>
<sequence length="140" mass="15360">MTRNAMKLRNRLALRAALGALAASCVVVPVAAQAPELGMLGTLQPGSWTLRLRDGSATQRICVRNGRELIQLRHRQPNCERFVVQDEAREVTVQYTCRGNGYGRTTIRHESNALVQIRSRGIEGGAPFSIDGEARRTGSC</sequence>
<protein>
    <recommendedName>
        <fullName evidence="4">DUF3617 family protein</fullName>
    </recommendedName>
</protein>
<evidence type="ECO:0000313" key="3">
    <source>
        <dbReference type="Proteomes" id="UP000053464"/>
    </source>
</evidence>
<keyword evidence="3" id="KW-1185">Reference proteome</keyword>
<keyword evidence="1" id="KW-0732">Signal</keyword>
<reference evidence="2 3" key="1">
    <citation type="submission" date="2015-04" db="EMBL/GenBank/DDBJ databases">
        <title>The draft genome sequence of Erythrobacter luteus KA37.</title>
        <authorList>
            <person name="Zhuang L."/>
            <person name="Liu Y."/>
            <person name="Shao Z."/>
        </authorList>
    </citation>
    <scope>NUCLEOTIDE SEQUENCE [LARGE SCALE GENOMIC DNA]</scope>
    <source>
        <strain evidence="2 3">KA37</strain>
    </source>
</reference>
<feature type="chain" id="PRO_5002580317" description="DUF3617 family protein" evidence="1">
    <location>
        <begin position="23"/>
        <end position="140"/>
    </location>
</feature>
<dbReference type="AlphaFoldDB" id="A0A0G9MUP3"/>
<proteinExistence type="predicted"/>
<evidence type="ECO:0008006" key="4">
    <source>
        <dbReference type="Google" id="ProtNLM"/>
    </source>
</evidence>
<accession>A0A0G9MUP3</accession>